<comment type="caution">
    <text evidence="5">The sequence shown here is derived from an EMBL/GenBank/DDBJ whole genome shotgun (WGS) entry which is preliminary data.</text>
</comment>
<name>A0A7W9SV45_ARMRO</name>
<dbReference type="RefSeq" id="WP_184203489.1">
    <property type="nucleotide sequence ID" value="NZ_JACHGW010000006.1"/>
</dbReference>
<dbReference type="EMBL" id="JACHGW010000006">
    <property type="protein sequence ID" value="MBB6053396.1"/>
    <property type="molecule type" value="Genomic_DNA"/>
</dbReference>
<accession>A0A7W9SV45</accession>
<proteinExistence type="predicted"/>
<keyword evidence="2" id="KW-0732">Signal</keyword>
<reference evidence="5 6" key="1">
    <citation type="submission" date="2020-08" db="EMBL/GenBank/DDBJ databases">
        <title>Genomic Encyclopedia of Type Strains, Phase IV (KMG-IV): sequencing the most valuable type-strain genomes for metagenomic binning, comparative biology and taxonomic classification.</title>
        <authorList>
            <person name="Goeker M."/>
        </authorList>
    </citation>
    <scope>NUCLEOTIDE SEQUENCE [LARGE SCALE GENOMIC DNA]</scope>
    <source>
        <strain evidence="5 6">DSM 23562</strain>
    </source>
</reference>
<feature type="domain" description="4-O-methyl-glucuronoyl methylesterase-like" evidence="4">
    <location>
        <begin position="81"/>
        <end position="293"/>
    </location>
</feature>
<evidence type="ECO:0000313" key="5">
    <source>
        <dbReference type="EMBL" id="MBB6053396.1"/>
    </source>
</evidence>
<evidence type="ECO:0000256" key="1">
    <source>
        <dbReference type="ARBA" id="ARBA00022487"/>
    </source>
</evidence>
<evidence type="ECO:0000313" key="6">
    <source>
        <dbReference type="Proteomes" id="UP000520814"/>
    </source>
</evidence>
<keyword evidence="3" id="KW-0378">Hydrolase</keyword>
<dbReference type="InterPro" id="IPR054579">
    <property type="entry name" value="GCE-like_dom"/>
</dbReference>
<organism evidence="5 6">
    <name type="scientific">Armatimonas rosea</name>
    <dbReference type="NCBI Taxonomy" id="685828"/>
    <lineage>
        <taxon>Bacteria</taxon>
        <taxon>Bacillati</taxon>
        <taxon>Armatimonadota</taxon>
        <taxon>Armatimonadia</taxon>
        <taxon>Armatimonadales</taxon>
        <taxon>Armatimonadaceae</taxon>
        <taxon>Armatimonas</taxon>
    </lineage>
</organism>
<dbReference type="Proteomes" id="UP000520814">
    <property type="component" value="Unassembled WGS sequence"/>
</dbReference>
<dbReference type="Gene3D" id="3.40.50.1820">
    <property type="entry name" value="alpha/beta hydrolase"/>
    <property type="match status" value="1"/>
</dbReference>
<sequence>MDDLKGIAGPLPHVFVPGTTADQWRTKRRPELLKQFTGLMYGEAPPAEAPKATVVNEKPMDGFLLRNIRLHTGILGPVALQLTLPLKQSKPVPTFLALNFTGNESLHSGPTAWSFAEAARRGFAIATVCYEELAADRKESPLYESKYRAVSLWAWGFSRMVDWALTVPELDSKKLIALGHSRLGKATLLAGARDERLAAVIPHQSGTGGAAPSRGTIGESVQRINTVFPHWFNDAYKKFNERTADLPFDQHCLLACVAPRPILLSNAQEDTWANYDGQFSLLDAALPTWKLLGGDEKLVQKFMRPGKHALTPEDWTAFLAFAEKL</sequence>
<evidence type="ECO:0000259" key="4">
    <source>
        <dbReference type="Pfam" id="PF22244"/>
    </source>
</evidence>
<evidence type="ECO:0000256" key="3">
    <source>
        <dbReference type="ARBA" id="ARBA00022801"/>
    </source>
</evidence>
<dbReference type="InterPro" id="IPR029058">
    <property type="entry name" value="AB_hydrolase_fold"/>
</dbReference>
<dbReference type="SUPFAM" id="SSF53474">
    <property type="entry name" value="alpha/beta-Hydrolases"/>
    <property type="match status" value="1"/>
</dbReference>
<dbReference type="Pfam" id="PF22244">
    <property type="entry name" value="GCE_fung"/>
    <property type="match status" value="1"/>
</dbReference>
<evidence type="ECO:0000256" key="2">
    <source>
        <dbReference type="ARBA" id="ARBA00022729"/>
    </source>
</evidence>
<keyword evidence="6" id="KW-1185">Reference proteome</keyword>
<keyword evidence="1" id="KW-0719">Serine esterase</keyword>
<protein>
    <recommendedName>
        <fullName evidence="4">4-O-methyl-glucuronoyl methylesterase-like domain-containing protein</fullName>
    </recommendedName>
</protein>
<dbReference type="AlphaFoldDB" id="A0A7W9SV45"/>
<dbReference type="GO" id="GO:0052689">
    <property type="term" value="F:carboxylic ester hydrolase activity"/>
    <property type="evidence" value="ECO:0007669"/>
    <property type="project" value="UniProtKB-KW"/>
</dbReference>
<gene>
    <name evidence="5" type="ORF">HNQ39_005230</name>
</gene>